<dbReference type="Proteomes" id="UP000009138">
    <property type="component" value="Unassembled WGS sequence"/>
</dbReference>
<dbReference type="RefSeq" id="XP_067522991.1">
    <property type="nucleotide sequence ID" value="XM_067666890.1"/>
</dbReference>
<organism evidence="2 3">
    <name type="scientific">Rhizopus delemar (strain RA 99-880 / ATCC MYA-4621 / FGSC 9543 / NRRL 43880)</name>
    <name type="common">Mucormycosis agent</name>
    <name type="synonym">Rhizopus arrhizus var. delemar</name>
    <dbReference type="NCBI Taxonomy" id="246409"/>
    <lineage>
        <taxon>Eukaryota</taxon>
        <taxon>Fungi</taxon>
        <taxon>Fungi incertae sedis</taxon>
        <taxon>Mucoromycota</taxon>
        <taxon>Mucoromycotina</taxon>
        <taxon>Mucoromycetes</taxon>
        <taxon>Mucorales</taxon>
        <taxon>Mucorineae</taxon>
        <taxon>Rhizopodaceae</taxon>
        <taxon>Rhizopus</taxon>
    </lineage>
</organism>
<evidence type="ECO:0000256" key="1">
    <source>
        <dbReference type="SAM" id="Phobius"/>
    </source>
</evidence>
<evidence type="ECO:0008006" key="4">
    <source>
        <dbReference type="Google" id="ProtNLM"/>
    </source>
</evidence>
<accession>I1CGL5</accession>
<reference evidence="2 3" key="1">
    <citation type="journal article" date="2009" name="PLoS Genet.">
        <title>Genomic analysis of the basal lineage fungus Rhizopus oryzae reveals a whole-genome duplication.</title>
        <authorList>
            <person name="Ma L.-J."/>
            <person name="Ibrahim A.S."/>
            <person name="Skory C."/>
            <person name="Grabherr M.G."/>
            <person name="Burger G."/>
            <person name="Butler M."/>
            <person name="Elias M."/>
            <person name="Idnurm A."/>
            <person name="Lang B.F."/>
            <person name="Sone T."/>
            <person name="Abe A."/>
            <person name="Calvo S.E."/>
            <person name="Corrochano L.M."/>
            <person name="Engels R."/>
            <person name="Fu J."/>
            <person name="Hansberg W."/>
            <person name="Kim J.-M."/>
            <person name="Kodira C.D."/>
            <person name="Koehrsen M.J."/>
            <person name="Liu B."/>
            <person name="Miranda-Saavedra D."/>
            <person name="O'Leary S."/>
            <person name="Ortiz-Castellanos L."/>
            <person name="Poulter R."/>
            <person name="Rodriguez-Romero J."/>
            <person name="Ruiz-Herrera J."/>
            <person name="Shen Y.-Q."/>
            <person name="Zeng Q."/>
            <person name="Galagan J."/>
            <person name="Birren B.W."/>
            <person name="Cuomo C.A."/>
            <person name="Wickes B.L."/>
        </authorList>
    </citation>
    <scope>NUCLEOTIDE SEQUENCE [LARGE SCALE GENOMIC DNA]</scope>
    <source>
        <strain evidence="3">RA 99-880 / ATCC MYA-4621 / FGSC 9543 / NRRL 43880</strain>
    </source>
</reference>
<dbReference type="InParanoid" id="I1CGL5"/>
<feature type="transmembrane region" description="Helical" evidence="1">
    <location>
        <begin position="74"/>
        <end position="95"/>
    </location>
</feature>
<keyword evidence="1" id="KW-0812">Transmembrane</keyword>
<proteinExistence type="predicted"/>
<name>I1CGL5_RHIO9</name>
<keyword evidence="1" id="KW-0472">Membrane</keyword>
<gene>
    <name evidence="2" type="ORF">RO3G_12306</name>
</gene>
<dbReference type="VEuPathDB" id="FungiDB:RO3G_12306"/>
<evidence type="ECO:0000313" key="2">
    <source>
        <dbReference type="EMBL" id="EIE87595.1"/>
    </source>
</evidence>
<evidence type="ECO:0000313" key="3">
    <source>
        <dbReference type="Proteomes" id="UP000009138"/>
    </source>
</evidence>
<keyword evidence="1" id="KW-1133">Transmembrane helix</keyword>
<dbReference type="AlphaFoldDB" id="I1CGL5"/>
<dbReference type="EMBL" id="CH476741">
    <property type="protein sequence ID" value="EIE87595.1"/>
    <property type="molecule type" value="Genomic_DNA"/>
</dbReference>
<protein>
    <recommendedName>
        <fullName evidence="4">SLC26A/SulP transporter domain-containing protein</fullName>
    </recommendedName>
</protein>
<sequence length="118" mass="12928">MSSQEIIVDYEAISYENETKEFLWLIRDLIAGATVGVVTVPQSLKSSLIWANCYKSNCSNLNITGSEAVAERSLSTGIVAMFLGLVRLLMLVGSISDSLSSFLYKAFYNHKNLALVIA</sequence>
<dbReference type="GeneID" id="93619271"/>
<keyword evidence="3" id="KW-1185">Reference proteome</keyword>